<dbReference type="EnsemblMetazoa" id="PPAI000705-RA">
    <property type="protein sequence ID" value="PPAI000705-PA"/>
    <property type="gene ID" value="PPAI000705"/>
</dbReference>
<accession>A0A1B0D033</accession>
<proteinExistence type="inferred from homology"/>
<dbReference type="InterPro" id="IPR036452">
    <property type="entry name" value="Ribo_hydro-like"/>
</dbReference>
<evidence type="ECO:0000313" key="3">
    <source>
        <dbReference type="EnsemblMetazoa" id="PPAI000705-PA"/>
    </source>
</evidence>
<dbReference type="VEuPathDB" id="VectorBase:PPAPM1_000658"/>
<comment type="similarity">
    <text evidence="1">Belongs to the IUNH family.</text>
</comment>
<dbReference type="VEuPathDB" id="VectorBase:PPAI000705"/>
<dbReference type="PANTHER" id="PTHR46190">
    <property type="entry name" value="SI:CH211-201H21.5-RELATED"/>
    <property type="match status" value="1"/>
</dbReference>
<dbReference type="EMBL" id="AJVK01009807">
    <property type="status" value="NOT_ANNOTATED_CDS"/>
    <property type="molecule type" value="Genomic_DNA"/>
</dbReference>
<reference evidence="3" key="1">
    <citation type="submission" date="2022-08" db="UniProtKB">
        <authorList>
            <consortium name="EnsemblMetazoa"/>
        </authorList>
    </citation>
    <scope>IDENTIFICATION</scope>
    <source>
        <strain evidence="3">Israel</strain>
    </source>
</reference>
<dbReference type="Gene3D" id="3.90.245.10">
    <property type="entry name" value="Ribonucleoside hydrolase-like"/>
    <property type="match status" value="1"/>
</dbReference>
<dbReference type="Pfam" id="PF01156">
    <property type="entry name" value="IU_nuc_hydro"/>
    <property type="match status" value="1"/>
</dbReference>
<dbReference type="InterPro" id="IPR001910">
    <property type="entry name" value="Inosine/uridine_hydrolase_dom"/>
</dbReference>
<evidence type="ECO:0000313" key="4">
    <source>
        <dbReference type="Proteomes" id="UP000092462"/>
    </source>
</evidence>
<organism evidence="3 4">
    <name type="scientific">Phlebotomus papatasi</name>
    <name type="common">Sandfly</name>
    <dbReference type="NCBI Taxonomy" id="29031"/>
    <lineage>
        <taxon>Eukaryota</taxon>
        <taxon>Metazoa</taxon>
        <taxon>Ecdysozoa</taxon>
        <taxon>Arthropoda</taxon>
        <taxon>Hexapoda</taxon>
        <taxon>Insecta</taxon>
        <taxon>Pterygota</taxon>
        <taxon>Neoptera</taxon>
        <taxon>Endopterygota</taxon>
        <taxon>Diptera</taxon>
        <taxon>Nematocera</taxon>
        <taxon>Psychodoidea</taxon>
        <taxon>Psychodidae</taxon>
        <taxon>Phlebotomus</taxon>
        <taxon>Phlebotomus</taxon>
    </lineage>
</organism>
<protein>
    <recommendedName>
        <fullName evidence="2">Inosine/uridine-preferring nucleoside hydrolase domain-containing protein</fullName>
    </recommendedName>
</protein>
<evidence type="ECO:0000256" key="1">
    <source>
        <dbReference type="ARBA" id="ARBA00009176"/>
    </source>
</evidence>
<dbReference type="InterPro" id="IPR052775">
    <property type="entry name" value="IUN_hydrolase"/>
</dbReference>
<dbReference type="PANTHER" id="PTHR46190:SF1">
    <property type="entry name" value="SI:CH211-201H21.5"/>
    <property type="match status" value="1"/>
</dbReference>
<name>A0A1B0D033_PHLPP</name>
<dbReference type="CDD" id="cd02649">
    <property type="entry name" value="nuc_hydro_CeIAG"/>
    <property type="match status" value="1"/>
</dbReference>
<dbReference type="EMBL" id="AJVK01009806">
    <property type="status" value="NOT_ANNOTATED_CDS"/>
    <property type="molecule type" value="Genomic_DNA"/>
</dbReference>
<dbReference type="AlphaFoldDB" id="A0A1B0D033"/>
<dbReference type="EMBL" id="AJVK01009805">
    <property type="status" value="NOT_ANNOTATED_CDS"/>
    <property type="molecule type" value="Genomic_DNA"/>
</dbReference>
<dbReference type="Proteomes" id="UP000092462">
    <property type="component" value="Unassembled WGS sequence"/>
</dbReference>
<dbReference type="SUPFAM" id="SSF53590">
    <property type="entry name" value="Nucleoside hydrolase"/>
    <property type="match status" value="1"/>
</dbReference>
<sequence>MSTLKRNVIVDVDVGSDDAWALLMLLRAQEINEINLLGITCVKGNTTVENVAKNTLRVLSTLDNFKSEHPPVFLGASTELIVLGEKSIPDEITFHGTDGLGDLQSYSEDVLDTKLLSKEHAVNAIQRIVMGNPGQVSLICLGPLTNLGLALRLYPQLAQNIKEVYIMGGNHLGVGNITSSAEFNFFSDPEAVHIVFSTIKCPTFLLPWETCLEDKFFITMDWRMNILGEIANRITRFMNPIEEKCYREFTEWVPCDAILAAIFLTKNTLIQKSSQWHATVELSGHHTRGQLVLDHLRKKNNNLTIIEKM</sequence>
<feature type="domain" description="Inosine/uridine-preferring nucleoside hydrolase" evidence="2">
    <location>
        <begin position="8"/>
        <end position="307"/>
    </location>
</feature>
<dbReference type="GO" id="GO:0016799">
    <property type="term" value="F:hydrolase activity, hydrolyzing N-glycosyl compounds"/>
    <property type="evidence" value="ECO:0007669"/>
    <property type="project" value="InterPro"/>
</dbReference>
<evidence type="ECO:0000259" key="2">
    <source>
        <dbReference type="Pfam" id="PF01156"/>
    </source>
</evidence>
<keyword evidence="4" id="KW-1185">Reference proteome</keyword>